<keyword evidence="3" id="KW-1185">Reference proteome</keyword>
<sequence>MACWLFKSEPSTWSFQQQLDAGEKGTFWNGVRNHLAKKHMMAMKVGEKGFFYHSNEDKAIVGVVEVIKPYYPDHTDESGKFGMVDIRAVKPLQNKVPLARIKAEPRLSEMVLVNNSRLSVQPVSDAEWRVVLELAGEAEQDHN</sequence>
<dbReference type="InterPro" id="IPR015947">
    <property type="entry name" value="PUA-like_sf"/>
</dbReference>
<proteinExistence type="predicted"/>
<organism evidence="2 3">
    <name type="scientific">Methylocystis heyeri</name>
    <dbReference type="NCBI Taxonomy" id="391905"/>
    <lineage>
        <taxon>Bacteria</taxon>
        <taxon>Pseudomonadati</taxon>
        <taxon>Pseudomonadota</taxon>
        <taxon>Alphaproteobacteria</taxon>
        <taxon>Hyphomicrobiales</taxon>
        <taxon>Methylocystaceae</taxon>
        <taxon>Methylocystis</taxon>
    </lineage>
</organism>
<dbReference type="InterPro" id="IPR002740">
    <property type="entry name" value="EVE_domain"/>
</dbReference>
<dbReference type="SUPFAM" id="SSF88697">
    <property type="entry name" value="PUA domain-like"/>
    <property type="match status" value="1"/>
</dbReference>
<accession>A0A6B8KGE4</accession>
<dbReference type="OrthoDB" id="9791347at2"/>
<dbReference type="Gene3D" id="3.10.590.10">
    <property type="entry name" value="ph1033 like domains"/>
    <property type="match status" value="1"/>
</dbReference>
<dbReference type="InterPro" id="IPR047197">
    <property type="entry name" value="THYN1-like_EVE"/>
</dbReference>
<feature type="domain" description="EVE" evidence="1">
    <location>
        <begin position="3"/>
        <end position="134"/>
    </location>
</feature>
<dbReference type="AlphaFoldDB" id="A0A6B8KGE4"/>
<dbReference type="EMBL" id="CP046052">
    <property type="protein sequence ID" value="QGM47444.1"/>
    <property type="molecule type" value="Genomic_DNA"/>
</dbReference>
<dbReference type="Pfam" id="PF01878">
    <property type="entry name" value="EVE"/>
    <property type="match status" value="1"/>
</dbReference>
<evidence type="ECO:0000313" key="2">
    <source>
        <dbReference type="EMBL" id="QGM47444.1"/>
    </source>
</evidence>
<reference evidence="2 3" key="1">
    <citation type="submission" date="2019-11" db="EMBL/GenBank/DDBJ databases">
        <title>The genome sequence of Methylocystis heyeri.</title>
        <authorList>
            <person name="Oshkin I.Y."/>
            <person name="Miroshnikov K."/>
            <person name="Dedysh S.N."/>
        </authorList>
    </citation>
    <scope>NUCLEOTIDE SEQUENCE [LARGE SCALE GENOMIC DNA]</scope>
    <source>
        <strain evidence="2 3">H2</strain>
    </source>
</reference>
<name>A0A6B8KGE4_9HYPH</name>
<dbReference type="RefSeq" id="WP_136497319.1">
    <property type="nucleotide sequence ID" value="NZ_CP046052.1"/>
</dbReference>
<dbReference type="KEGG" id="mhey:H2LOC_018085"/>
<dbReference type="PANTHER" id="PTHR14087:SF7">
    <property type="entry name" value="THYMOCYTE NUCLEAR PROTEIN 1"/>
    <property type="match status" value="1"/>
</dbReference>
<evidence type="ECO:0000313" key="3">
    <source>
        <dbReference type="Proteomes" id="UP000309061"/>
    </source>
</evidence>
<dbReference type="CDD" id="cd21133">
    <property type="entry name" value="EVE"/>
    <property type="match status" value="1"/>
</dbReference>
<dbReference type="InterPro" id="IPR052181">
    <property type="entry name" value="5hmC_binding"/>
</dbReference>
<gene>
    <name evidence="2" type="ORF">H2LOC_018085</name>
</gene>
<protein>
    <submittedName>
        <fullName evidence="2">EVE domain-containing protein</fullName>
    </submittedName>
</protein>
<evidence type="ECO:0000259" key="1">
    <source>
        <dbReference type="Pfam" id="PF01878"/>
    </source>
</evidence>
<dbReference type="Proteomes" id="UP000309061">
    <property type="component" value="Chromosome"/>
</dbReference>
<dbReference type="PANTHER" id="PTHR14087">
    <property type="entry name" value="THYMOCYTE NUCLEAR PROTEIN 1"/>
    <property type="match status" value="1"/>
</dbReference>